<protein>
    <submittedName>
        <fullName evidence="2">Uncharacterized protein</fullName>
    </submittedName>
</protein>
<dbReference type="EMBL" id="LHQQ01000068">
    <property type="protein sequence ID" value="KOS44082.1"/>
    <property type="molecule type" value="Genomic_DNA"/>
</dbReference>
<accession>A0A0M9WGL3</accession>
<organism evidence="2 3">
    <name type="scientific">Penicillium nordicum</name>
    <dbReference type="NCBI Taxonomy" id="229535"/>
    <lineage>
        <taxon>Eukaryota</taxon>
        <taxon>Fungi</taxon>
        <taxon>Dikarya</taxon>
        <taxon>Ascomycota</taxon>
        <taxon>Pezizomycotina</taxon>
        <taxon>Eurotiomycetes</taxon>
        <taxon>Eurotiomycetidae</taxon>
        <taxon>Eurotiales</taxon>
        <taxon>Aspergillaceae</taxon>
        <taxon>Penicillium</taxon>
    </lineage>
</organism>
<reference evidence="2 3" key="1">
    <citation type="submission" date="2015-08" db="EMBL/GenBank/DDBJ databases">
        <title>Genome sequencing of Penicillium nordicum.</title>
        <authorList>
            <person name="Nguyen H.D."/>
            <person name="Seifert K.A."/>
        </authorList>
    </citation>
    <scope>NUCLEOTIDE SEQUENCE [LARGE SCALE GENOMIC DNA]</scope>
    <source>
        <strain evidence="2 3">DAOMC 185683</strain>
    </source>
</reference>
<dbReference type="Proteomes" id="UP000037696">
    <property type="component" value="Unassembled WGS sequence"/>
</dbReference>
<proteinExistence type="predicted"/>
<sequence length="76" mass="8231">MISLVAKCISADSSSHLNLTNLNSRMILTTSYTDLSNPPIAYSTGKEHHPKRRIGSKMSTAGRGEYGKNHSGCHIS</sequence>
<keyword evidence="3" id="KW-1185">Reference proteome</keyword>
<feature type="region of interest" description="Disordered" evidence="1">
    <location>
        <begin position="39"/>
        <end position="76"/>
    </location>
</feature>
<evidence type="ECO:0000256" key="1">
    <source>
        <dbReference type="SAM" id="MobiDB-lite"/>
    </source>
</evidence>
<evidence type="ECO:0000313" key="2">
    <source>
        <dbReference type="EMBL" id="KOS44082.1"/>
    </source>
</evidence>
<dbReference type="AlphaFoldDB" id="A0A0M9WGL3"/>
<comment type="caution">
    <text evidence="2">The sequence shown here is derived from an EMBL/GenBank/DDBJ whole genome shotgun (WGS) entry which is preliminary data.</text>
</comment>
<gene>
    <name evidence="2" type="ORF">ACN38_g5024</name>
</gene>
<name>A0A0M9WGL3_9EURO</name>
<evidence type="ECO:0000313" key="3">
    <source>
        <dbReference type="Proteomes" id="UP000037696"/>
    </source>
</evidence>